<dbReference type="Pfam" id="PF00474">
    <property type="entry name" value="SSF"/>
    <property type="match status" value="1"/>
</dbReference>
<feature type="transmembrane region" description="Helical" evidence="12">
    <location>
        <begin position="56"/>
        <end position="76"/>
    </location>
</feature>
<evidence type="ECO:0000313" key="15">
    <source>
        <dbReference type="Proteomes" id="UP000828390"/>
    </source>
</evidence>
<dbReference type="GO" id="GO:0006814">
    <property type="term" value="P:sodium ion transport"/>
    <property type="evidence" value="ECO:0007669"/>
    <property type="project" value="UniProtKB-KW"/>
</dbReference>
<name>A0A9D4L391_DREPO</name>
<reference evidence="14" key="1">
    <citation type="journal article" date="2019" name="bioRxiv">
        <title>The Genome of the Zebra Mussel, Dreissena polymorpha: A Resource for Invasive Species Research.</title>
        <authorList>
            <person name="McCartney M.A."/>
            <person name="Auch B."/>
            <person name="Kono T."/>
            <person name="Mallez S."/>
            <person name="Zhang Y."/>
            <person name="Obille A."/>
            <person name="Becker A."/>
            <person name="Abrahante J.E."/>
            <person name="Garbe J."/>
            <person name="Badalamenti J.P."/>
            <person name="Herman A."/>
            <person name="Mangelson H."/>
            <person name="Liachko I."/>
            <person name="Sullivan S."/>
            <person name="Sone E.D."/>
            <person name="Koren S."/>
            <person name="Silverstein K.A.T."/>
            <person name="Beckman K.B."/>
            <person name="Gohl D.M."/>
        </authorList>
    </citation>
    <scope>NUCLEOTIDE SEQUENCE</scope>
    <source>
        <strain evidence="14">Duluth1</strain>
        <tissue evidence="14">Whole animal</tissue>
    </source>
</reference>
<dbReference type="EMBL" id="JAIWYP010000003">
    <property type="protein sequence ID" value="KAH3850928.1"/>
    <property type="molecule type" value="Genomic_DNA"/>
</dbReference>
<evidence type="ECO:0000256" key="5">
    <source>
        <dbReference type="ARBA" id="ARBA00022692"/>
    </source>
</evidence>
<comment type="subcellular location">
    <subcellularLocation>
        <location evidence="1">Cell membrane</location>
        <topology evidence="1">Multi-pass membrane protein</topology>
    </subcellularLocation>
</comment>
<feature type="signal peptide" evidence="13">
    <location>
        <begin position="1"/>
        <end position="24"/>
    </location>
</feature>
<keyword evidence="6 12" id="KW-1133">Transmembrane helix</keyword>
<evidence type="ECO:0000256" key="12">
    <source>
        <dbReference type="SAM" id="Phobius"/>
    </source>
</evidence>
<evidence type="ECO:0000256" key="7">
    <source>
        <dbReference type="ARBA" id="ARBA00023053"/>
    </source>
</evidence>
<keyword evidence="15" id="KW-1185">Reference proteome</keyword>
<feature type="chain" id="PRO_5038737234" description="Sodium-dependent multivitamin transporter" evidence="13">
    <location>
        <begin position="25"/>
        <end position="127"/>
    </location>
</feature>
<evidence type="ECO:0000256" key="6">
    <source>
        <dbReference type="ARBA" id="ARBA00022989"/>
    </source>
</evidence>
<sequence length="127" mass="13226">MKVFHNVPGLSGLFIAALFSGSLSTLSSGINSMSANTLKDILPNVLRNAQQYNQTVIAKVASMVFGAMAVGLAYLAKSLSGPVTQITLTTFGAAGGPMAGIFFLGAVFPQANWIVSTPGVSYDYNNF</sequence>
<keyword evidence="7" id="KW-0915">Sodium</keyword>
<dbReference type="AlphaFoldDB" id="A0A9D4L391"/>
<dbReference type="InterPro" id="IPR001734">
    <property type="entry name" value="Na/solute_symporter"/>
</dbReference>
<evidence type="ECO:0000256" key="2">
    <source>
        <dbReference type="ARBA" id="ARBA00006434"/>
    </source>
</evidence>
<evidence type="ECO:0000256" key="13">
    <source>
        <dbReference type="SAM" id="SignalP"/>
    </source>
</evidence>
<keyword evidence="9 12" id="KW-0472">Membrane</keyword>
<evidence type="ECO:0000256" key="3">
    <source>
        <dbReference type="ARBA" id="ARBA00022448"/>
    </source>
</evidence>
<evidence type="ECO:0000256" key="11">
    <source>
        <dbReference type="RuleBase" id="RU362091"/>
    </source>
</evidence>
<keyword evidence="3" id="KW-0813">Transport</keyword>
<dbReference type="InterPro" id="IPR051163">
    <property type="entry name" value="Sodium:Solute_Symporter_SSF"/>
</dbReference>
<feature type="transmembrane region" description="Helical" evidence="12">
    <location>
        <begin position="88"/>
        <end position="108"/>
    </location>
</feature>
<keyword evidence="13" id="KW-0732">Signal</keyword>
<evidence type="ECO:0008006" key="16">
    <source>
        <dbReference type="Google" id="ProtNLM"/>
    </source>
</evidence>
<comment type="similarity">
    <text evidence="2 11">Belongs to the sodium:solute symporter (SSF) (TC 2.A.21) family.</text>
</comment>
<evidence type="ECO:0000256" key="9">
    <source>
        <dbReference type="ARBA" id="ARBA00023136"/>
    </source>
</evidence>
<evidence type="ECO:0000313" key="14">
    <source>
        <dbReference type="EMBL" id="KAH3850928.1"/>
    </source>
</evidence>
<dbReference type="PROSITE" id="PS50283">
    <property type="entry name" value="NA_SOLUT_SYMP_3"/>
    <property type="match status" value="1"/>
</dbReference>
<accession>A0A9D4L391</accession>
<dbReference type="Proteomes" id="UP000828390">
    <property type="component" value="Unassembled WGS sequence"/>
</dbReference>
<protein>
    <recommendedName>
        <fullName evidence="16">Sodium-dependent multivitamin transporter</fullName>
    </recommendedName>
</protein>
<proteinExistence type="inferred from homology"/>
<evidence type="ECO:0000256" key="10">
    <source>
        <dbReference type="ARBA" id="ARBA00023201"/>
    </source>
</evidence>
<gene>
    <name evidence="14" type="ORF">DPMN_093404</name>
</gene>
<evidence type="ECO:0000256" key="4">
    <source>
        <dbReference type="ARBA" id="ARBA00022475"/>
    </source>
</evidence>
<dbReference type="PANTHER" id="PTHR42985:SF40">
    <property type="entry name" value="LD47995P-RELATED"/>
    <property type="match status" value="1"/>
</dbReference>
<dbReference type="PANTHER" id="PTHR42985">
    <property type="entry name" value="SODIUM-COUPLED MONOCARBOXYLATE TRANSPORTER"/>
    <property type="match status" value="1"/>
</dbReference>
<evidence type="ECO:0000256" key="8">
    <source>
        <dbReference type="ARBA" id="ARBA00023065"/>
    </source>
</evidence>
<reference evidence="14" key="2">
    <citation type="submission" date="2020-11" db="EMBL/GenBank/DDBJ databases">
        <authorList>
            <person name="McCartney M.A."/>
            <person name="Auch B."/>
            <person name="Kono T."/>
            <person name="Mallez S."/>
            <person name="Becker A."/>
            <person name="Gohl D.M."/>
            <person name="Silverstein K.A.T."/>
            <person name="Koren S."/>
            <person name="Bechman K.B."/>
            <person name="Herman A."/>
            <person name="Abrahante J.E."/>
            <person name="Garbe J."/>
        </authorList>
    </citation>
    <scope>NUCLEOTIDE SEQUENCE</scope>
    <source>
        <strain evidence="14">Duluth1</strain>
        <tissue evidence="14">Whole animal</tissue>
    </source>
</reference>
<dbReference type="Gene3D" id="1.20.1730.10">
    <property type="entry name" value="Sodium/glucose cotransporter"/>
    <property type="match status" value="1"/>
</dbReference>
<dbReference type="InterPro" id="IPR038377">
    <property type="entry name" value="Na/Glc_symporter_sf"/>
</dbReference>
<keyword evidence="10" id="KW-0739">Sodium transport</keyword>
<dbReference type="GO" id="GO:0015293">
    <property type="term" value="F:symporter activity"/>
    <property type="evidence" value="ECO:0007669"/>
    <property type="project" value="TreeGrafter"/>
</dbReference>
<dbReference type="GO" id="GO:0005886">
    <property type="term" value="C:plasma membrane"/>
    <property type="evidence" value="ECO:0007669"/>
    <property type="project" value="UniProtKB-SubCell"/>
</dbReference>
<keyword evidence="8" id="KW-0406">Ion transport</keyword>
<comment type="caution">
    <text evidence="14">The sequence shown here is derived from an EMBL/GenBank/DDBJ whole genome shotgun (WGS) entry which is preliminary data.</text>
</comment>
<organism evidence="14 15">
    <name type="scientific">Dreissena polymorpha</name>
    <name type="common">Zebra mussel</name>
    <name type="synonym">Mytilus polymorpha</name>
    <dbReference type="NCBI Taxonomy" id="45954"/>
    <lineage>
        <taxon>Eukaryota</taxon>
        <taxon>Metazoa</taxon>
        <taxon>Spiralia</taxon>
        <taxon>Lophotrochozoa</taxon>
        <taxon>Mollusca</taxon>
        <taxon>Bivalvia</taxon>
        <taxon>Autobranchia</taxon>
        <taxon>Heteroconchia</taxon>
        <taxon>Euheterodonta</taxon>
        <taxon>Imparidentia</taxon>
        <taxon>Neoheterodontei</taxon>
        <taxon>Myida</taxon>
        <taxon>Dreissenoidea</taxon>
        <taxon>Dreissenidae</taxon>
        <taxon>Dreissena</taxon>
    </lineage>
</organism>
<evidence type="ECO:0000256" key="1">
    <source>
        <dbReference type="ARBA" id="ARBA00004651"/>
    </source>
</evidence>
<keyword evidence="4" id="KW-1003">Cell membrane</keyword>
<keyword evidence="5 12" id="KW-0812">Transmembrane</keyword>